<feature type="transmembrane region" description="Helical" evidence="1">
    <location>
        <begin position="12"/>
        <end position="33"/>
    </location>
</feature>
<dbReference type="AlphaFoldDB" id="A0A4V4HHQ3"/>
<dbReference type="OrthoDB" id="2535105at2759"/>
<reference evidence="3 4" key="1">
    <citation type="journal article" date="2019" name="Nat. Ecol. Evol.">
        <title>Megaphylogeny resolves global patterns of mushroom evolution.</title>
        <authorList>
            <person name="Varga T."/>
            <person name="Krizsan K."/>
            <person name="Foldi C."/>
            <person name="Dima B."/>
            <person name="Sanchez-Garcia M."/>
            <person name="Sanchez-Ramirez S."/>
            <person name="Szollosi G.J."/>
            <person name="Szarkandi J.G."/>
            <person name="Papp V."/>
            <person name="Albert L."/>
            <person name="Andreopoulos W."/>
            <person name="Angelini C."/>
            <person name="Antonin V."/>
            <person name="Barry K.W."/>
            <person name="Bougher N.L."/>
            <person name="Buchanan P."/>
            <person name="Buyck B."/>
            <person name="Bense V."/>
            <person name="Catcheside P."/>
            <person name="Chovatia M."/>
            <person name="Cooper J."/>
            <person name="Damon W."/>
            <person name="Desjardin D."/>
            <person name="Finy P."/>
            <person name="Geml J."/>
            <person name="Haridas S."/>
            <person name="Hughes K."/>
            <person name="Justo A."/>
            <person name="Karasinski D."/>
            <person name="Kautmanova I."/>
            <person name="Kiss B."/>
            <person name="Kocsube S."/>
            <person name="Kotiranta H."/>
            <person name="LaButti K.M."/>
            <person name="Lechner B.E."/>
            <person name="Liimatainen K."/>
            <person name="Lipzen A."/>
            <person name="Lukacs Z."/>
            <person name="Mihaltcheva S."/>
            <person name="Morgado L.N."/>
            <person name="Niskanen T."/>
            <person name="Noordeloos M.E."/>
            <person name="Ohm R.A."/>
            <person name="Ortiz-Santana B."/>
            <person name="Ovrebo C."/>
            <person name="Racz N."/>
            <person name="Riley R."/>
            <person name="Savchenko A."/>
            <person name="Shiryaev A."/>
            <person name="Soop K."/>
            <person name="Spirin V."/>
            <person name="Szebenyi C."/>
            <person name="Tomsovsky M."/>
            <person name="Tulloss R.E."/>
            <person name="Uehling J."/>
            <person name="Grigoriev I.V."/>
            <person name="Vagvolgyi C."/>
            <person name="Papp T."/>
            <person name="Martin F.M."/>
            <person name="Miettinen O."/>
            <person name="Hibbett D.S."/>
            <person name="Nagy L.G."/>
        </authorList>
    </citation>
    <scope>NUCLEOTIDE SEQUENCE [LARGE SCALE GENOMIC DNA]</scope>
    <source>
        <strain evidence="3 4">CBS 962.96</strain>
    </source>
</reference>
<keyword evidence="1" id="KW-1133">Transmembrane helix</keyword>
<dbReference type="Proteomes" id="UP000297245">
    <property type="component" value="Unassembled WGS sequence"/>
</dbReference>
<dbReference type="InterPro" id="IPR045339">
    <property type="entry name" value="DUF6534"/>
</dbReference>
<dbReference type="EMBL" id="ML179065">
    <property type="protein sequence ID" value="THV03626.1"/>
    <property type="molecule type" value="Genomic_DNA"/>
</dbReference>
<name>A0A4V4HHQ3_DENBC</name>
<evidence type="ECO:0000313" key="3">
    <source>
        <dbReference type="EMBL" id="THV03626.1"/>
    </source>
</evidence>
<feature type="transmembrane region" description="Helical" evidence="1">
    <location>
        <begin position="194"/>
        <end position="219"/>
    </location>
</feature>
<feature type="transmembrane region" description="Helical" evidence="1">
    <location>
        <begin position="88"/>
        <end position="108"/>
    </location>
</feature>
<keyword evidence="1" id="KW-0812">Transmembrane</keyword>
<dbReference type="PANTHER" id="PTHR40465:SF1">
    <property type="entry name" value="DUF6534 DOMAIN-CONTAINING PROTEIN"/>
    <property type="match status" value="1"/>
</dbReference>
<proteinExistence type="predicted"/>
<feature type="transmembrane region" description="Helical" evidence="1">
    <location>
        <begin position="115"/>
        <end position="131"/>
    </location>
</feature>
<protein>
    <recommendedName>
        <fullName evidence="2">DUF6534 domain-containing protein</fullName>
    </recommendedName>
</protein>
<evidence type="ECO:0000259" key="2">
    <source>
        <dbReference type="Pfam" id="PF20152"/>
    </source>
</evidence>
<evidence type="ECO:0000256" key="1">
    <source>
        <dbReference type="SAM" id="Phobius"/>
    </source>
</evidence>
<keyword evidence="1" id="KW-0472">Membrane</keyword>
<gene>
    <name evidence="3" type="ORF">K435DRAFT_962341</name>
</gene>
<dbReference type="PANTHER" id="PTHR40465">
    <property type="entry name" value="CHROMOSOME 1, WHOLE GENOME SHOTGUN SEQUENCE"/>
    <property type="match status" value="1"/>
</dbReference>
<feature type="transmembrane region" description="Helical" evidence="1">
    <location>
        <begin position="45"/>
        <end position="68"/>
    </location>
</feature>
<organism evidence="3 4">
    <name type="scientific">Dendrothele bispora (strain CBS 962.96)</name>
    <dbReference type="NCBI Taxonomy" id="1314807"/>
    <lineage>
        <taxon>Eukaryota</taxon>
        <taxon>Fungi</taxon>
        <taxon>Dikarya</taxon>
        <taxon>Basidiomycota</taxon>
        <taxon>Agaricomycotina</taxon>
        <taxon>Agaricomycetes</taxon>
        <taxon>Agaricomycetidae</taxon>
        <taxon>Agaricales</taxon>
        <taxon>Agaricales incertae sedis</taxon>
        <taxon>Dendrothele</taxon>
    </lineage>
</organism>
<accession>A0A4V4HHQ3</accession>
<evidence type="ECO:0000313" key="4">
    <source>
        <dbReference type="Proteomes" id="UP000297245"/>
    </source>
</evidence>
<keyword evidence="4" id="KW-1185">Reference proteome</keyword>
<dbReference type="Pfam" id="PF20152">
    <property type="entry name" value="DUF6534"/>
    <property type="match status" value="1"/>
</dbReference>
<feature type="domain" description="DUF6534" evidence="2">
    <location>
        <begin position="162"/>
        <end position="248"/>
    </location>
</feature>
<feature type="transmembrane region" description="Helical" evidence="1">
    <location>
        <begin position="151"/>
        <end position="173"/>
    </location>
</feature>
<sequence>MGEFDNTLGALSIGYVVASILFGIMSVQSFRYFQVFAKDPVQLKVLVAGLWILDTLQLFFIGDALYFWMVSNYANPKSLADSTWSFNMGIFTTNSIVLIVEMFFAYRVFTVSKNVWLALVIATLSLCYWGFELATLIRTFQLVKVELFFEFQWIASTGLACAAVADLLIAASLSFYLHQSRTGIKTTDSVINKLLLYAINTGLLTSVFALIDMICFLTMPSNLIHIAFNLMIGKLYTNSLLASLNVRTSLRSELQNHTSYTMSSFQAARQASAPSSKGQSTTVDVARTIDVHTDYVDFESTHTSSFKH</sequence>